<dbReference type="Proteomes" id="UP000612055">
    <property type="component" value="Unassembled WGS sequence"/>
</dbReference>
<accession>A0A835Y5E8</accession>
<dbReference type="InterPro" id="IPR044244">
    <property type="entry name" value="TTC27/Emw1"/>
</dbReference>
<evidence type="ECO:0000256" key="1">
    <source>
        <dbReference type="ARBA" id="ARBA00022737"/>
    </source>
</evidence>
<keyword evidence="6" id="KW-1185">Reference proteome</keyword>
<dbReference type="SUPFAM" id="SSF48452">
    <property type="entry name" value="TPR-like"/>
    <property type="match status" value="2"/>
</dbReference>
<comment type="caution">
    <text evidence="5">The sequence shown here is derived from an EMBL/GenBank/DDBJ whole genome shotgun (WGS) entry which is preliminary data.</text>
</comment>
<dbReference type="Pfam" id="PF13428">
    <property type="entry name" value="TPR_14"/>
    <property type="match status" value="1"/>
</dbReference>
<dbReference type="PANTHER" id="PTHR16193:SF0">
    <property type="entry name" value="TETRATRICOPEPTIDE REPEAT PROTEIN 27"/>
    <property type="match status" value="1"/>
</dbReference>
<feature type="compositionally biased region" description="Gly residues" evidence="4">
    <location>
        <begin position="201"/>
        <end position="211"/>
    </location>
</feature>
<dbReference type="InterPro" id="IPR011990">
    <property type="entry name" value="TPR-like_helical_dom_sf"/>
</dbReference>
<organism evidence="5 6">
    <name type="scientific">Edaphochlamys debaryana</name>
    <dbReference type="NCBI Taxonomy" id="47281"/>
    <lineage>
        <taxon>Eukaryota</taxon>
        <taxon>Viridiplantae</taxon>
        <taxon>Chlorophyta</taxon>
        <taxon>core chlorophytes</taxon>
        <taxon>Chlorophyceae</taxon>
        <taxon>CS clade</taxon>
        <taxon>Chlamydomonadales</taxon>
        <taxon>Chlamydomonadales incertae sedis</taxon>
        <taxon>Edaphochlamys</taxon>
    </lineage>
</organism>
<dbReference type="Gene3D" id="1.25.40.10">
    <property type="entry name" value="Tetratricopeptide repeat domain"/>
    <property type="match status" value="2"/>
</dbReference>
<feature type="region of interest" description="Disordered" evidence="4">
    <location>
        <begin position="922"/>
        <end position="978"/>
    </location>
</feature>
<dbReference type="PANTHER" id="PTHR16193">
    <property type="entry name" value="TETRATRICOPEPTIDE REPEAT PROTEIN 27"/>
    <property type="match status" value="1"/>
</dbReference>
<keyword evidence="2 3" id="KW-0802">TPR repeat</keyword>
<sequence length="1127" mass="117618">MTSLSQVELYLLHHSCGLAVEPVEPSGGDDASTAACNIASGRYVEAVSSVPALRSLLDARDLTGAQAPTDPASYYALVAGRASAAVQATVQEEDRTAAPEGAVQAEHVLLAGVACLHVFVQHNLTGPSAGPAPPTPLDLFAPTDVSRRFAAPPPRPPPAAIASVIAAALAGADADAPASATPAAAGAAPPSASAGAEAAGGQEGGEQGGEAGAARADGLGGLGLETSSRADTWAREQLQVDGEDLAGRLPALQWLFLARTLLLAPLRLGAAPPKGHSSASSGAPASEAASSDAGAGAAGAATGVVLGRARLPQSWAWWGLRTVLTQQHALEGRSASLLHEAGQLIQALIGPGAPWASSAPEAAAGPAPVRALAGVLHVELALAQYAYGMVDGGRQYLGRAGELLGLQPQLTGALGKRTVHQIDAKAQLVVAAPEEARAAPPAAPGAGGQGPDLPVEDLGLSGSASPSNPELVGLQPEADVLPAPQLVGEGGERIEARYSSPEQALLLGWATEVKKATSADELQEWEMAPWVEAVLAQGRSRFMTRAAAQLLKVRHERTRGRTRERALLSMDLLADAVVGGGLLEGATKEEGPAKEDGQEAAAARLQAAAGQRSALAWAVWFPLQVSLKREAAEHYVSMGLVGAALRVFEALEAWDAAITCYRLAGKRQLAEELVRRRLEQSPDDPRLWCALGDLYLNDRFYEEAWRRSGQRHTRSQRSLARSAMRRKDYPKASRHWDLALALNPLQPEAWFSLGFCLLKEERHRDALRAFTRVTQQEPDNGQAWNNIAALWLHLGGYSPAFAALSEAVRYSRDSWQMWENYARAALASGHYPQAVRGLQMTLQLSGGQRLFVEVAQGLLDVLEGRPPPRDGGTDPRAAAAAAAEGLMPGAGAAGAAEAEDDTLLKEEEAALGAPLLPLLSDVPLRPLGADEPDDPSTPAADDGATTSGTPAPSSSSDPQPPQQQGQQGQGQQGQGQELLSGRTRENVLAGVGAVLREGVNGPAAGPALWGCLARYWALRGEMESAKEARIKQVRALAGGAFKTDEARFVEYAQASEALCRAYIQCYQAGKPGGSKDLSAGRMHLKGMLRATQEAFGEHPETAKLQAVLEEVTALEDQALAEARAARG</sequence>
<dbReference type="PROSITE" id="PS50005">
    <property type="entry name" value="TPR"/>
    <property type="match status" value="1"/>
</dbReference>
<feature type="region of interest" description="Disordered" evidence="4">
    <location>
        <begin position="179"/>
        <end position="223"/>
    </location>
</feature>
<evidence type="ECO:0000313" key="6">
    <source>
        <dbReference type="Proteomes" id="UP000612055"/>
    </source>
</evidence>
<evidence type="ECO:0000256" key="2">
    <source>
        <dbReference type="ARBA" id="ARBA00022803"/>
    </source>
</evidence>
<evidence type="ECO:0000256" key="4">
    <source>
        <dbReference type="SAM" id="MobiDB-lite"/>
    </source>
</evidence>
<proteinExistence type="predicted"/>
<feature type="region of interest" description="Disordered" evidence="4">
    <location>
        <begin position="435"/>
        <end position="468"/>
    </location>
</feature>
<evidence type="ECO:0000313" key="5">
    <source>
        <dbReference type="EMBL" id="KAG2495053.1"/>
    </source>
</evidence>
<dbReference type="EMBL" id="JAEHOE010000027">
    <property type="protein sequence ID" value="KAG2495053.1"/>
    <property type="molecule type" value="Genomic_DNA"/>
</dbReference>
<keyword evidence="1" id="KW-0677">Repeat</keyword>
<dbReference type="OrthoDB" id="1936594at2759"/>
<reference evidence="5" key="1">
    <citation type="journal article" date="2020" name="bioRxiv">
        <title>Comparative genomics of Chlamydomonas.</title>
        <authorList>
            <person name="Craig R.J."/>
            <person name="Hasan A.R."/>
            <person name="Ness R.W."/>
            <person name="Keightley P.D."/>
        </authorList>
    </citation>
    <scope>NUCLEOTIDE SEQUENCE</scope>
    <source>
        <strain evidence="5">CCAP 11/70</strain>
    </source>
</reference>
<feature type="compositionally biased region" description="Low complexity" evidence="4">
    <location>
        <begin position="179"/>
        <end position="200"/>
    </location>
</feature>
<dbReference type="InterPro" id="IPR019734">
    <property type="entry name" value="TPR_rpt"/>
</dbReference>
<dbReference type="AlphaFoldDB" id="A0A835Y5E8"/>
<feature type="compositionally biased region" description="Low complexity" evidence="4">
    <location>
        <begin position="943"/>
        <end position="966"/>
    </location>
</feature>
<feature type="repeat" description="TPR" evidence="3">
    <location>
        <begin position="747"/>
        <end position="780"/>
    </location>
</feature>
<protein>
    <submittedName>
        <fullName evidence="5">Uncharacterized protein</fullName>
    </submittedName>
</protein>
<name>A0A835Y5E8_9CHLO</name>
<evidence type="ECO:0000256" key="3">
    <source>
        <dbReference type="PROSITE-ProRule" id="PRU00339"/>
    </source>
</evidence>
<feature type="region of interest" description="Disordered" evidence="4">
    <location>
        <begin position="272"/>
        <end position="294"/>
    </location>
</feature>
<dbReference type="SMART" id="SM00028">
    <property type="entry name" value="TPR"/>
    <property type="match status" value="4"/>
</dbReference>
<gene>
    <name evidence="5" type="ORF">HYH03_006983</name>
</gene>